<dbReference type="GO" id="GO:1990246">
    <property type="term" value="C:uniplex complex"/>
    <property type="evidence" value="ECO:0007669"/>
    <property type="project" value="TreeGrafter"/>
</dbReference>
<dbReference type="Proteomes" id="UP000322899">
    <property type="component" value="Unassembled WGS sequence"/>
</dbReference>
<comment type="similarity">
    <text evidence="2">Belongs to the MCU (TC 1.A.77) family.</text>
</comment>
<evidence type="ECO:0000256" key="10">
    <source>
        <dbReference type="ARBA" id="ARBA00023065"/>
    </source>
</evidence>
<evidence type="ECO:0000256" key="2">
    <source>
        <dbReference type="ARBA" id="ARBA00005653"/>
    </source>
</evidence>
<dbReference type="PANTHER" id="PTHR13462">
    <property type="entry name" value="CALCIUM UNIPORTER PROTEIN, MITOCHONDRIAL"/>
    <property type="match status" value="1"/>
</dbReference>
<keyword evidence="13" id="KW-0407">Ion channel</keyword>
<protein>
    <recommendedName>
        <fullName evidence="16">Calcium uniporter protein C-terminal domain-containing protein</fullName>
    </recommendedName>
</protein>
<dbReference type="OrthoDB" id="278338at2759"/>
<evidence type="ECO:0000256" key="11">
    <source>
        <dbReference type="ARBA" id="ARBA00023128"/>
    </source>
</evidence>
<dbReference type="GO" id="GO:0005262">
    <property type="term" value="F:calcium channel activity"/>
    <property type="evidence" value="ECO:0007669"/>
    <property type="project" value="UniProtKB-KW"/>
</dbReference>
<dbReference type="AlphaFoldDB" id="A0A5A8EIR5"/>
<evidence type="ECO:0000256" key="8">
    <source>
        <dbReference type="ARBA" id="ARBA00022837"/>
    </source>
</evidence>
<evidence type="ECO:0000256" key="1">
    <source>
        <dbReference type="ARBA" id="ARBA00004448"/>
    </source>
</evidence>
<evidence type="ECO:0000256" key="5">
    <source>
        <dbReference type="ARBA" id="ARBA00022673"/>
    </source>
</evidence>
<keyword evidence="8" id="KW-0106">Calcium</keyword>
<keyword evidence="9" id="KW-1133">Transmembrane helix</keyword>
<evidence type="ECO:0000313" key="20">
    <source>
        <dbReference type="Proteomes" id="UP000324907"/>
    </source>
</evidence>
<gene>
    <name evidence="18" type="ORF">FNF27_02743</name>
    <name evidence="17" type="ORF">FNF28_01415</name>
</gene>
<dbReference type="PANTHER" id="PTHR13462:SF10">
    <property type="entry name" value="CALCIUM UNIPORTER PROTEIN, MITOCHONDRIAL"/>
    <property type="match status" value="1"/>
</dbReference>
<dbReference type="Pfam" id="PF04678">
    <property type="entry name" value="MCU"/>
    <property type="match status" value="1"/>
</dbReference>
<evidence type="ECO:0000256" key="13">
    <source>
        <dbReference type="ARBA" id="ARBA00023303"/>
    </source>
</evidence>
<dbReference type="InterPro" id="IPR039055">
    <property type="entry name" value="MCU_fam"/>
</dbReference>
<evidence type="ECO:0000256" key="15">
    <source>
        <dbReference type="SAM" id="MobiDB-lite"/>
    </source>
</evidence>
<dbReference type="GO" id="GO:0015292">
    <property type="term" value="F:uniporter activity"/>
    <property type="evidence" value="ECO:0007669"/>
    <property type="project" value="TreeGrafter"/>
</dbReference>
<evidence type="ECO:0000256" key="4">
    <source>
        <dbReference type="ARBA" id="ARBA00022568"/>
    </source>
</evidence>
<sequence>MTLALGHGGAKGADESALLDAVRSRLRAMRDGIAIAAPGEGADAVDGSDPASAGRAGAASAVGLPSAEEAAADSEASVPRRRAVRFPEFVQLVRDAMATGGYADAHPSLPGAREHLADQSGTETEGFTDADLANSVASARGPRDARLRGSERGLIRVARALAAELERAGEVVRVRHSADSAVRDTLVLIRPEDSQGMAAALDVDGTLVREEVEAKAEELARLLERVERMDATGRSISAAARKQSRTIAVTAGVLMVAQYAAIFHQIYSVSWDVMEPLCYFLAQTYAIGAYAYFLATRAEPDNAGIFGWVVQRRRAAMHKDLAFQPWQDVQAFDAKRAELVRRVASIRDEVAVLLARLGFSADDLDQLSAASLAAPLAAVALETGPAEHSVHEQPPRP</sequence>
<accession>A0A5A8EIR5</accession>
<keyword evidence="7" id="KW-0999">Mitochondrion inner membrane</keyword>
<evidence type="ECO:0000256" key="12">
    <source>
        <dbReference type="ARBA" id="ARBA00023136"/>
    </source>
</evidence>
<keyword evidence="11" id="KW-0496">Mitochondrion</keyword>
<dbReference type="InterPro" id="IPR006769">
    <property type="entry name" value="MCU_C"/>
</dbReference>
<keyword evidence="6" id="KW-0812">Transmembrane</keyword>
<name>A0A5A8EIR5_CAFRO</name>
<keyword evidence="12" id="KW-0472">Membrane</keyword>
<feature type="domain" description="Calcium uniporter protein C-terminal" evidence="16">
    <location>
        <begin position="162"/>
        <end position="305"/>
    </location>
</feature>
<keyword evidence="4" id="KW-0109">Calcium transport</keyword>
<evidence type="ECO:0000256" key="6">
    <source>
        <dbReference type="ARBA" id="ARBA00022692"/>
    </source>
</evidence>
<evidence type="ECO:0000313" key="17">
    <source>
        <dbReference type="EMBL" id="KAA0170420.1"/>
    </source>
</evidence>
<dbReference type="GO" id="GO:0051560">
    <property type="term" value="P:mitochondrial calcium ion homeostasis"/>
    <property type="evidence" value="ECO:0007669"/>
    <property type="project" value="InterPro"/>
</dbReference>
<comment type="subcellular location">
    <subcellularLocation>
        <location evidence="1">Mitochondrion inner membrane</location>
        <topology evidence="1">Multi-pass membrane protein</topology>
    </subcellularLocation>
</comment>
<dbReference type="GO" id="GO:0036444">
    <property type="term" value="P:calcium import into the mitochondrion"/>
    <property type="evidence" value="ECO:0007669"/>
    <property type="project" value="UniProtKB-ARBA"/>
</dbReference>
<keyword evidence="10" id="KW-0406">Ion transport</keyword>
<dbReference type="EMBL" id="VLTO01000012">
    <property type="protein sequence ID" value="KAA0175661.1"/>
    <property type="molecule type" value="Genomic_DNA"/>
</dbReference>
<evidence type="ECO:0000256" key="14">
    <source>
        <dbReference type="ARBA" id="ARBA00036634"/>
    </source>
</evidence>
<organism evidence="18 19">
    <name type="scientific">Cafeteria roenbergensis</name>
    <name type="common">Marine flagellate</name>
    <dbReference type="NCBI Taxonomy" id="33653"/>
    <lineage>
        <taxon>Eukaryota</taxon>
        <taxon>Sar</taxon>
        <taxon>Stramenopiles</taxon>
        <taxon>Bigyra</taxon>
        <taxon>Opalozoa</taxon>
        <taxon>Bicosoecida</taxon>
        <taxon>Cafeteriaceae</taxon>
        <taxon>Cafeteria</taxon>
    </lineage>
</organism>
<evidence type="ECO:0000256" key="9">
    <source>
        <dbReference type="ARBA" id="ARBA00022989"/>
    </source>
</evidence>
<reference evidence="19 20" key="1">
    <citation type="submission" date="2019-07" db="EMBL/GenBank/DDBJ databases">
        <title>Genomes of Cafeteria roenbergensis.</title>
        <authorList>
            <person name="Fischer M.G."/>
            <person name="Hackl T."/>
            <person name="Roman M."/>
        </authorList>
    </citation>
    <scope>NUCLEOTIDE SEQUENCE [LARGE SCALE GENOMIC DNA]</scope>
    <source>
        <strain evidence="18 19">E4-10P</strain>
        <strain evidence="17 20">RCC970-E3</strain>
    </source>
</reference>
<dbReference type="EMBL" id="VLTL01000013">
    <property type="protein sequence ID" value="KAA0170420.1"/>
    <property type="molecule type" value="Genomic_DNA"/>
</dbReference>
<proteinExistence type="inferred from homology"/>
<evidence type="ECO:0000313" key="19">
    <source>
        <dbReference type="Proteomes" id="UP000322899"/>
    </source>
</evidence>
<comment type="catalytic activity">
    <reaction evidence="14">
        <text>Ca(2+)(in) = Ca(2+)(out)</text>
        <dbReference type="Rhea" id="RHEA:29671"/>
        <dbReference type="ChEBI" id="CHEBI:29108"/>
    </reaction>
</comment>
<evidence type="ECO:0000256" key="3">
    <source>
        <dbReference type="ARBA" id="ARBA00022448"/>
    </source>
</evidence>
<comment type="caution">
    <text evidence="18">The sequence shown here is derived from an EMBL/GenBank/DDBJ whole genome shotgun (WGS) entry which is preliminary data.</text>
</comment>
<evidence type="ECO:0000259" key="16">
    <source>
        <dbReference type="Pfam" id="PF04678"/>
    </source>
</evidence>
<feature type="region of interest" description="Disordered" evidence="15">
    <location>
        <begin position="104"/>
        <end position="129"/>
    </location>
</feature>
<dbReference type="Proteomes" id="UP000324907">
    <property type="component" value="Unassembled WGS sequence"/>
</dbReference>
<feature type="region of interest" description="Disordered" evidence="15">
    <location>
        <begin position="39"/>
        <end position="60"/>
    </location>
</feature>
<feature type="compositionally biased region" description="Low complexity" evidence="15">
    <location>
        <begin position="47"/>
        <end position="60"/>
    </location>
</feature>
<evidence type="ECO:0000256" key="7">
    <source>
        <dbReference type="ARBA" id="ARBA00022792"/>
    </source>
</evidence>
<keyword evidence="5" id="KW-0107">Calcium channel</keyword>
<evidence type="ECO:0000313" key="18">
    <source>
        <dbReference type="EMBL" id="KAA0175661.1"/>
    </source>
</evidence>
<keyword evidence="3" id="KW-0813">Transport</keyword>